<dbReference type="Pfam" id="PF08664">
    <property type="entry name" value="YcbB"/>
    <property type="match status" value="1"/>
</dbReference>
<evidence type="ECO:0000313" key="3">
    <source>
        <dbReference type="EMBL" id="KEF36322.1"/>
    </source>
</evidence>
<sequence length="303" mass="34480">MRFFLVDDDASVRAMLADIIEDEDFGTIEGEASDGSEITDSLLTAKDIDILIIDLLMPKQDGIETIRRIRPAYQGKIVMVSQVEIKELIGEAFSLGIEYYIMKPINRLEVIGVLTKVKERILLEKSIHNIQQSLNQLNNMAIQLPVRNTVVQSSNNIAEAAKYKLLDLGILCEGGHKDLLDILEVLKQQELEGKHEIPPLKELFEEVALKRLGIKDQKEAKASEQRVRRALHQSLEHIASLGINDFSNPTFGHYASTYFDFPQVRMKMLELEGKQPEENGHARINIKKFIQVLYMEVNQESRL</sequence>
<dbReference type="GO" id="GO:0000160">
    <property type="term" value="P:phosphorelay signal transduction system"/>
    <property type="evidence" value="ECO:0007669"/>
    <property type="project" value="InterPro"/>
</dbReference>
<dbReference type="SUPFAM" id="SSF52172">
    <property type="entry name" value="CheY-like"/>
    <property type="match status" value="1"/>
</dbReference>
<keyword evidence="3" id="KW-0238">DNA-binding</keyword>
<evidence type="ECO:0000256" key="1">
    <source>
        <dbReference type="PROSITE-ProRule" id="PRU00169"/>
    </source>
</evidence>
<dbReference type="EMBL" id="JJRY01000029">
    <property type="protein sequence ID" value="KEF36322.1"/>
    <property type="molecule type" value="Genomic_DNA"/>
</dbReference>
<dbReference type="Pfam" id="PF00072">
    <property type="entry name" value="Response_reg"/>
    <property type="match status" value="1"/>
</dbReference>
<dbReference type="OrthoDB" id="1684633at2"/>
<dbReference type="PROSITE" id="PS50110">
    <property type="entry name" value="RESPONSE_REGULATORY"/>
    <property type="match status" value="1"/>
</dbReference>
<dbReference type="InterPro" id="IPR011006">
    <property type="entry name" value="CheY-like_superfamily"/>
</dbReference>
<protein>
    <submittedName>
        <fullName evidence="3">Response regulator containing CheY-like receiver domain and AraC-type DNA-binding domain</fullName>
    </submittedName>
</protein>
<feature type="modified residue" description="4-aspartylphosphate" evidence="1">
    <location>
        <position position="54"/>
    </location>
</feature>
<dbReference type="InterPro" id="IPR013972">
    <property type="entry name" value="YcbB"/>
</dbReference>
<comment type="caution">
    <text evidence="3">The sequence shown here is derived from an EMBL/GenBank/DDBJ whole genome shotgun (WGS) entry which is preliminary data.</text>
</comment>
<feature type="domain" description="Response regulatory" evidence="2">
    <location>
        <begin position="2"/>
        <end position="118"/>
    </location>
</feature>
<dbReference type="GO" id="GO:0003677">
    <property type="term" value="F:DNA binding"/>
    <property type="evidence" value="ECO:0007669"/>
    <property type="project" value="UniProtKB-KW"/>
</dbReference>
<evidence type="ECO:0000259" key="2">
    <source>
        <dbReference type="PROSITE" id="PS50110"/>
    </source>
</evidence>
<dbReference type="PANTHER" id="PTHR43228">
    <property type="entry name" value="TWO-COMPONENT RESPONSE REGULATOR"/>
    <property type="match status" value="1"/>
</dbReference>
<dbReference type="PANTHER" id="PTHR43228:SF8">
    <property type="entry name" value="TRANSCRIPTIONAL REGULATORY PROTEIN GLNL"/>
    <property type="match status" value="1"/>
</dbReference>
<gene>
    <name evidence="3" type="ORF">M670_04480</name>
</gene>
<name>A0A072NGE2_SCHAZ</name>
<dbReference type="AlphaFoldDB" id="A0A072NGE2"/>
<accession>A0A072NGE2</accession>
<dbReference type="Gene3D" id="3.40.50.2300">
    <property type="match status" value="1"/>
</dbReference>
<dbReference type="PATRIC" id="fig|1348973.3.peg.4352"/>
<dbReference type="InterPro" id="IPR052048">
    <property type="entry name" value="ST_Response_Regulator"/>
</dbReference>
<proteinExistence type="predicted"/>
<dbReference type="InterPro" id="IPR001789">
    <property type="entry name" value="Sig_transdc_resp-reg_receiver"/>
</dbReference>
<evidence type="ECO:0000313" key="4">
    <source>
        <dbReference type="Proteomes" id="UP000027936"/>
    </source>
</evidence>
<dbReference type="SMART" id="SM00448">
    <property type="entry name" value="REC"/>
    <property type="match status" value="1"/>
</dbReference>
<reference evidence="3 4" key="1">
    <citation type="submission" date="2014-04" db="EMBL/GenBank/DDBJ databases">
        <title>Draft genome sequence of Bacillus azotoformans MEV2011, a (co-) denitrifying strain unable to grow in the presence of oxygen.</title>
        <authorList>
            <person name="Nielsen M."/>
            <person name="Schreiber L."/>
            <person name="Finster K."/>
            <person name="Schramm A."/>
        </authorList>
    </citation>
    <scope>NUCLEOTIDE SEQUENCE [LARGE SCALE GENOMIC DNA]</scope>
    <source>
        <strain evidence="3 4">MEV2011</strain>
    </source>
</reference>
<dbReference type="Proteomes" id="UP000027936">
    <property type="component" value="Unassembled WGS sequence"/>
</dbReference>
<dbReference type="RefSeq" id="WP_035198443.1">
    <property type="nucleotide sequence ID" value="NZ_JJRY01000029.1"/>
</dbReference>
<keyword evidence="1" id="KW-0597">Phosphoprotein</keyword>
<organism evidence="3 4">
    <name type="scientific">Schinkia azotoformans MEV2011</name>
    <dbReference type="NCBI Taxonomy" id="1348973"/>
    <lineage>
        <taxon>Bacteria</taxon>
        <taxon>Bacillati</taxon>
        <taxon>Bacillota</taxon>
        <taxon>Bacilli</taxon>
        <taxon>Bacillales</taxon>
        <taxon>Bacillaceae</taxon>
        <taxon>Calidifontibacillus/Schinkia group</taxon>
        <taxon>Schinkia</taxon>
    </lineage>
</organism>